<organism evidence="4 6">
    <name type="scientific">Bursaphelenchus xylophilus</name>
    <name type="common">Pinewood nematode worm</name>
    <name type="synonym">Aphelenchoides xylophilus</name>
    <dbReference type="NCBI Taxonomy" id="6326"/>
    <lineage>
        <taxon>Eukaryota</taxon>
        <taxon>Metazoa</taxon>
        <taxon>Ecdysozoa</taxon>
        <taxon>Nematoda</taxon>
        <taxon>Chromadorea</taxon>
        <taxon>Rhabditida</taxon>
        <taxon>Tylenchina</taxon>
        <taxon>Tylenchomorpha</taxon>
        <taxon>Aphelenchoidea</taxon>
        <taxon>Aphelenchoididae</taxon>
        <taxon>Bursaphelenchus</taxon>
    </lineage>
</organism>
<evidence type="ECO:0000313" key="4">
    <source>
        <dbReference type="Proteomes" id="UP000095284"/>
    </source>
</evidence>
<dbReference type="Proteomes" id="UP000659654">
    <property type="component" value="Unassembled WGS sequence"/>
</dbReference>
<dbReference type="Pfam" id="PF03096">
    <property type="entry name" value="Ndr"/>
    <property type="match status" value="1"/>
</dbReference>
<name>A0A1I7S760_BURXY</name>
<dbReference type="eggNOG" id="KOG2931">
    <property type="taxonomic scope" value="Eukaryota"/>
</dbReference>
<dbReference type="PANTHER" id="PTHR11034">
    <property type="entry name" value="N-MYC DOWNSTREAM REGULATED"/>
    <property type="match status" value="1"/>
</dbReference>
<gene>
    <name evidence="2" type="ORF">BXYJ_LOCUS1482</name>
</gene>
<dbReference type="SMR" id="A0A1I7S760"/>
<evidence type="ECO:0000256" key="1">
    <source>
        <dbReference type="ARBA" id="ARBA00005598"/>
    </source>
</evidence>
<keyword evidence="5" id="KW-1185">Reference proteome</keyword>
<evidence type="ECO:0000313" key="5">
    <source>
        <dbReference type="Proteomes" id="UP000659654"/>
    </source>
</evidence>
<reference evidence="6" key="1">
    <citation type="submission" date="2016-11" db="UniProtKB">
        <authorList>
            <consortium name="WormBaseParasite"/>
        </authorList>
    </citation>
    <scope>IDENTIFICATION</scope>
</reference>
<dbReference type="AlphaFoldDB" id="A0A1I7S760"/>
<reference evidence="3" key="2">
    <citation type="submission" date="2020-08" db="EMBL/GenBank/DDBJ databases">
        <authorList>
            <person name="Kikuchi T."/>
        </authorList>
    </citation>
    <scope>NUCLEOTIDE SEQUENCE</scope>
    <source>
        <strain evidence="2">Ka4C1</strain>
    </source>
</reference>
<dbReference type="OrthoDB" id="741027at2759"/>
<dbReference type="SUPFAM" id="SSF53474">
    <property type="entry name" value="alpha/beta-Hydrolases"/>
    <property type="match status" value="1"/>
</dbReference>
<evidence type="ECO:0000313" key="3">
    <source>
        <dbReference type="EMBL" id="CAG9084648.1"/>
    </source>
</evidence>
<dbReference type="WBParaSite" id="BXY_0884900.1">
    <property type="protein sequence ID" value="BXY_0884900.1"/>
    <property type="gene ID" value="BXY_0884900"/>
</dbReference>
<dbReference type="InterPro" id="IPR029058">
    <property type="entry name" value="AB_hydrolase_fold"/>
</dbReference>
<accession>A0A1I7S760</accession>
<proteinExistence type="inferred from homology"/>
<dbReference type="InterPro" id="IPR004142">
    <property type="entry name" value="NDRG"/>
</dbReference>
<evidence type="ECO:0000313" key="6">
    <source>
        <dbReference type="WBParaSite" id="BXY_0884900.1"/>
    </source>
</evidence>
<dbReference type="Proteomes" id="UP000582659">
    <property type="component" value="Unassembled WGS sequence"/>
</dbReference>
<dbReference type="EMBL" id="CAJFCV020000001">
    <property type="protein sequence ID" value="CAG9084648.1"/>
    <property type="molecule type" value="Genomic_DNA"/>
</dbReference>
<evidence type="ECO:0000313" key="2">
    <source>
        <dbReference type="EMBL" id="CAD5209531.1"/>
    </source>
</evidence>
<protein>
    <submittedName>
        <fullName evidence="2">(pine wood nematode) hypothetical protein</fullName>
    </submittedName>
</protein>
<dbReference type="Proteomes" id="UP000095284">
    <property type="component" value="Unplaced"/>
</dbReference>
<sequence length="347" mass="39204">MSYELRSLSNDEEINYDLSEETVETAYGPIRVVIYGDKTKKPIISFHDIGLDANGNFQNFFQFGTATELNDSFCVFNINAPGQEADAKPFPLEYEFPSMEGLVDVIDSVVRHFNIKYFIGFGVGAGANVLLRYTLKNQSKVEALVLINAVISRAGWIEWGYEKLNIKSLRSTGMNNFVVEYLLWHYLGKRFDEVNPEVISQYRTMIYTHPNPGNLAMYMEAYLNRTEIIVQQPANGSVSSPNHPILKVPVLQLVGSRSAFIEETVDLHSKLDPARSEWIKISDCSGLVLDDKPEKVTESLLLFLQGLGYFTQLNVRKVVDKLSESYEYGRSNVCGIEAVNEHNHSAF</sequence>
<dbReference type="Gene3D" id="3.40.50.1820">
    <property type="entry name" value="alpha/beta hydrolase"/>
    <property type="match status" value="1"/>
</dbReference>
<comment type="similarity">
    <text evidence="1">Belongs to the NDRG family.</text>
</comment>
<dbReference type="EMBL" id="CAJFDI010000001">
    <property type="protein sequence ID" value="CAD5209531.1"/>
    <property type="molecule type" value="Genomic_DNA"/>
</dbReference>